<protein>
    <recommendedName>
        <fullName evidence="1">Ubiquitin-activating enzyme E1 FCCH domain-containing protein</fullName>
    </recommendedName>
</protein>
<feature type="domain" description="Ubiquitin-activating enzyme E1 FCCH" evidence="1">
    <location>
        <begin position="313"/>
        <end position="369"/>
    </location>
</feature>
<dbReference type="RefSeq" id="WP_012347283.1">
    <property type="nucleotide sequence ID" value="NC_010524.1"/>
</dbReference>
<keyword evidence="3" id="KW-1185">Reference proteome</keyword>
<dbReference type="AlphaFoldDB" id="B1Y3J5"/>
<evidence type="ECO:0000313" key="3">
    <source>
        <dbReference type="Proteomes" id="UP000001693"/>
    </source>
</evidence>
<reference evidence="2 3" key="1">
    <citation type="submission" date="2008-03" db="EMBL/GenBank/DDBJ databases">
        <title>Complete sequence of Leptothrix cholodnii SP-6.</title>
        <authorList>
            <consortium name="US DOE Joint Genome Institute"/>
            <person name="Copeland A."/>
            <person name="Lucas S."/>
            <person name="Lapidus A."/>
            <person name="Glavina del Rio T."/>
            <person name="Dalin E."/>
            <person name="Tice H."/>
            <person name="Bruce D."/>
            <person name="Goodwin L."/>
            <person name="Pitluck S."/>
            <person name="Chertkov O."/>
            <person name="Brettin T."/>
            <person name="Detter J.C."/>
            <person name="Han C."/>
            <person name="Kuske C.R."/>
            <person name="Schmutz J."/>
            <person name="Larimer F."/>
            <person name="Land M."/>
            <person name="Hauser L."/>
            <person name="Kyrpides N."/>
            <person name="Lykidis A."/>
            <person name="Emerson D."/>
            <person name="Richardson P."/>
        </authorList>
    </citation>
    <scope>NUCLEOTIDE SEQUENCE [LARGE SCALE GENOMIC DNA]</scope>
    <source>
        <strain evidence="3">ATCC 51168 / LMG 8142 / SP-6</strain>
    </source>
</reference>
<dbReference type="EMBL" id="CP001013">
    <property type="protein sequence ID" value="ACB34523.1"/>
    <property type="molecule type" value="Genomic_DNA"/>
</dbReference>
<dbReference type="eggNOG" id="COG4961">
    <property type="taxonomic scope" value="Bacteria"/>
</dbReference>
<dbReference type="InterPro" id="IPR042302">
    <property type="entry name" value="E1_FCCH_sf"/>
</dbReference>
<dbReference type="HOGENOM" id="CLU_529758_0_0_4"/>
<dbReference type="InterPro" id="IPR032418">
    <property type="entry name" value="E1_FCCH"/>
</dbReference>
<sequence length="514" mass="52219">MAASSRGVPLTGGVTPVSAPASNDIGMQGLQGFGVGICPSIPAGFALLPGTSDPASPNYGNYQCADGSVMVWVPAFWYRIGHAANPTYATWLLNSIDVEPYSAFADVAAAAAAGYALPRAFYNAGAIQPGFFVDKYQCSNNAGVASSLRYGNPLTASSAHAPFAGLTGAPANTLGGAFAAAKTRGARFFPTMRYMHVALALLAMAHAQASASTAWCAWWDGSTTGLAGPKGNNNNALKDANDGAVTYVGDGYLNCGKTGSGVPFAKTTHNGQDCGIADLNGNVWEVSPGITCVASGKSITAATQANPVQITVAAHGFATGAPVMIQSVAGMTQLNDKFYTVTVVDANNLTLDGVNGTAYGAYTSAGTLTSGVWHALNTAADAAALTGGNTLATDAFGVAGVAAHSSPVAYAWSPNAIFDLRYGNGAAQVISPATSGTEWTRANLGLMASAAAIGTSGISAFGQDRYYQFILNELCPLAGGGWAYSSTAGVWAVYWSNARSYSNGTVGLRAASYL</sequence>
<dbReference type="Pfam" id="PF16190">
    <property type="entry name" value="E1_FCCH"/>
    <property type="match status" value="1"/>
</dbReference>
<proteinExistence type="predicted"/>
<dbReference type="OrthoDB" id="9025082at2"/>
<evidence type="ECO:0000313" key="2">
    <source>
        <dbReference type="EMBL" id="ACB34523.1"/>
    </source>
</evidence>
<accession>B1Y3J5</accession>
<gene>
    <name evidence="2" type="ordered locus">Lcho_2257</name>
</gene>
<name>B1Y3J5_LEPCP</name>
<dbReference type="STRING" id="395495.Lcho_2257"/>
<dbReference type="Gene3D" id="2.40.30.180">
    <property type="entry name" value="Ubiquitin-activating enzyme E1, FCCH domain"/>
    <property type="match status" value="1"/>
</dbReference>
<organism evidence="2 3">
    <name type="scientific">Leptothrix cholodnii (strain ATCC 51168 / LMG 8142 / SP-6)</name>
    <name type="common">Leptothrix discophora (strain SP-6)</name>
    <dbReference type="NCBI Taxonomy" id="395495"/>
    <lineage>
        <taxon>Bacteria</taxon>
        <taxon>Pseudomonadati</taxon>
        <taxon>Pseudomonadota</taxon>
        <taxon>Betaproteobacteria</taxon>
        <taxon>Burkholderiales</taxon>
        <taxon>Sphaerotilaceae</taxon>
        <taxon>Leptothrix</taxon>
    </lineage>
</organism>
<dbReference type="Proteomes" id="UP000001693">
    <property type="component" value="Chromosome"/>
</dbReference>
<evidence type="ECO:0000259" key="1">
    <source>
        <dbReference type="Pfam" id="PF16190"/>
    </source>
</evidence>
<dbReference type="KEGG" id="lch:Lcho_2257"/>